<keyword evidence="2" id="KW-0732">Signal</keyword>
<accession>A0A514BMT6</accession>
<dbReference type="InterPro" id="IPR019734">
    <property type="entry name" value="TPR_rpt"/>
</dbReference>
<evidence type="ECO:0000256" key="1">
    <source>
        <dbReference type="SAM" id="MobiDB-lite"/>
    </source>
</evidence>
<dbReference type="Pfam" id="PF13181">
    <property type="entry name" value="TPR_8"/>
    <property type="match status" value="1"/>
</dbReference>
<evidence type="ECO:0000313" key="4">
    <source>
        <dbReference type="Proteomes" id="UP000317199"/>
    </source>
</evidence>
<feature type="region of interest" description="Disordered" evidence="1">
    <location>
        <begin position="372"/>
        <end position="391"/>
    </location>
</feature>
<protein>
    <submittedName>
        <fullName evidence="3">Tetratricopeptide repeat protein</fullName>
    </submittedName>
</protein>
<dbReference type="OrthoDB" id="5964849at2"/>
<sequence>MNASSPRHLTLLAAAMGVALALGSVSTDANAQRRGQASTSVAEYPEASRQEPGTRASAKMSSRLQKMIKAYEGDKYAEAIVMAEEIMADEKANEYDRAFAAQIAAQSAYNEDDFDTTMRYLEKAIEYNGLDNNGHYGAMYMLAQLQLQEEQYDKSVATLDRLFAETKSAKPEQLVIKGNALYRLDRYAEAAAVLEQAIASTDEPRNDWQQLLMATYFETGQTDKAEALAEKVAANTPDDKRSQMNLAATYLQGENFGKAAEVLEKLRAAGQLTEDRDYRQLYASYLNMDGKEAEAARVIKDGLDQGILENNFQNNHALAQAYYFSDQIAPAIAAYQKAAPMDEGGETYLNLAKILWQEDRIPEAKEAARQALSKGVKRPEEARQITALPGG</sequence>
<proteinExistence type="predicted"/>
<dbReference type="InterPro" id="IPR011990">
    <property type="entry name" value="TPR-like_helical_dom_sf"/>
</dbReference>
<name>A0A514BMT6_9GAMM</name>
<dbReference type="SUPFAM" id="SSF48452">
    <property type="entry name" value="TPR-like"/>
    <property type="match status" value="2"/>
</dbReference>
<feature type="chain" id="PRO_5022160866" evidence="2">
    <location>
        <begin position="32"/>
        <end position="391"/>
    </location>
</feature>
<dbReference type="KEGG" id="lyj:FKV23_00035"/>
<dbReference type="Gene3D" id="1.25.40.10">
    <property type="entry name" value="Tetratricopeptide repeat domain"/>
    <property type="match status" value="3"/>
</dbReference>
<dbReference type="SMART" id="SM00028">
    <property type="entry name" value="TPR"/>
    <property type="match status" value="4"/>
</dbReference>
<feature type="region of interest" description="Disordered" evidence="1">
    <location>
        <begin position="29"/>
        <end position="59"/>
    </location>
</feature>
<feature type="signal peptide" evidence="2">
    <location>
        <begin position="1"/>
        <end position="31"/>
    </location>
</feature>
<dbReference type="Pfam" id="PF14559">
    <property type="entry name" value="TPR_19"/>
    <property type="match status" value="2"/>
</dbReference>
<dbReference type="RefSeq" id="WP_141622024.1">
    <property type="nucleotide sequence ID" value="NZ_CP041242.1"/>
</dbReference>
<dbReference type="EMBL" id="CP041242">
    <property type="protein sequence ID" value="QDH68681.1"/>
    <property type="molecule type" value="Genomic_DNA"/>
</dbReference>
<evidence type="ECO:0000256" key="2">
    <source>
        <dbReference type="SAM" id="SignalP"/>
    </source>
</evidence>
<gene>
    <name evidence="3" type="ORF">FKV23_00035</name>
</gene>
<organism evidence="3 4">
    <name type="scientific">Marilutibacter alkalisoli</name>
    <dbReference type="NCBI Taxonomy" id="2591633"/>
    <lineage>
        <taxon>Bacteria</taxon>
        <taxon>Pseudomonadati</taxon>
        <taxon>Pseudomonadota</taxon>
        <taxon>Gammaproteobacteria</taxon>
        <taxon>Lysobacterales</taxon>
        <taxon>Lysobacteraceae</taxon>
        <taxon>Marilutibacter</taxon>
    </lineage>
</organism>
<evidence type="ECO:0000313" key="3">
    <source>
        <dbReference type="EMBL" id="QDH68681.1"/>
    </source>
</evidence>
<feature type="compositionally biased region" description="Polar residues" evidence="1">
    <location>
        <begin position="29"/>
        <end position="41"/>
    </location>
</feature>
<keyword evidence="4" id="KW-1185">Reference proteome</keyword>
<dbReference type="Proteomes" id="UP000317199">
    <property type="component" value="Chromosome"/>
</dbReference>
<dbReference type="AlphaFoldDB" id="A0A514BMT6"/>
<reference evidence="3 4" key="1">
    <citation type="submission" date="2019-06" db="EMBL/GenBank/DDBJ databases">
        <title>Lysobacter alkalisoli sp. nov. isolated from saline-alkali soil.</title>
        <authorList>
            <person name="Sun J.-Q."/>
            <person name="Xu L."/>
        </authorList>
    </citation>
    <scope>NUCLEOTIDE SEQUENCE [LARGE SCALE GENOMIC DNA]</scope>
    <source>
        <strain evidence="3 4">SJ-36</strain>
    </source>
</reference>